<dbReference type="SMART" id="SM00235">
    <property type="entry name" value="ZnMc"/>
    <property type="match status" value="1"/>
</dbReference>
<dbReference type="SUPFAM" id="SSF51120">
    <property type="entry name" value="beta-Roll"/>
    <property type="match status" value="1"/>
</dbReference>
<dbReference type="GO" id="GO:0008237">
    <property type="term" value="F:metallopeptidase activity"/>
    <property type="evidence" value="ECO:0007669"/>
    <property type="project" value="InterPro"/>
</dbReference>
<dbReference type="Proteomes" id="UP000320593">
    <property type="component" value="Unassembled WGS sequence"/>
</dbReference>
<dbReference type="Pfam" id="PF08548">
    <property type="entry name" value="Peptidase_M10_C"/>
    <property type="match status" value="1"/>
</dbReference>
<feature type="domain" description="Peptidase metallopeptidase" evidence="6">
    <location>
        <begin position="190"/>
        <end position="351"/>
    </location>
</feature>
<dbReference type="PRINTS" id="PR00313">
    <property type="entry name" value="CABNDNGRPT"/>
</dbReference>
<dbReference type="InterPro" id="IPR024079">
    <property type="entry name" value="MetalloPept_cat_dom_sf"/>
</dbReference>
<keyword evidence="4" id="KW-0964">Secreted</keyword>
<dbReference type="SUPFAM" id="SSF55486">
    <property type="entry name" value="Metalloproteases ('zincins'), catalytic domain"/>
    <property type="match status" value="1"/>
</dbReference>
<organism evidence="7 8">
    <name type="scientific">Roseibium hamelinense</name>
    <dbReference type="NCBI Taxonomy" id="150831"/>
    <lineage>
        <taxon>Bacteria</taxon>
        <taxon>Pseudomonadati</taxon>
        <taxon>Pseudomonadota</taxon>
        <taxon>Alphaproteobacteria</taxon>
        <taxon>Hyphomicrobiales</taxon>
        <taxon>Stappiaceae</taxon>
        <taxon>Roseibium</taxon>
    </lineage>
</organism>
<dbReference type="InterPro" id="IPR011049">
    <property type="entry name" value="Serralysin-like_metalloprot_C"/>
</dbReference>
<dbReference type="InterPro" id="IPR006026">
    <property type="entry name" value="Peptidase_Metallo"/>
</dbReference>
<comment type="similarity">
    <text evidence="3">Belongs to the peptidase M10B family.</text>
</comment>
<dbReference type="Gene3D" id="2.60.120.380">
    <property type="match status" value="1"/>
</dbReference>
<evidence type="ECO:0000259" key="6">
    <source>
        <dbReference type="SMART" id="SM00235"/>
    </source>
</evidence>
<proteinExistence type="inferred from homology"/>
<dbReference type="Gene3D" id="2.150.10.10">
    <property type="entry name" value="Serralysin-like metalloprotease, C-terminal"/>
    <property type="match status" value="1"/>
</dbReference>
<evidence type="ECO:0000256" key="4">
    <source>
        <dbReference type="ARBA" id="ARBA00022525"/>
    </source>
</evidence>
<evidence type="ECO:0000313" key="8">
    <source>
        <dbReference type="Proteomes" id="UP000320593"/>
    </source>
</evidence>
<dbReference type="RefSeq" id="WP_196220764.1">
    <property type="nucleotide sequence ID" value="NZ_SMLY01000087.1"/>
</dbReference>
<keyword evidence="8" id="KW-1185">Reference proteome</keyword>
<reference evidence="7 8" key="1">
    <citation type="submission" date="2019-07" db="EMBL/GenBank/DDBJ databases">
        <title>Genomic Encyclopedia of Archaeal and Bacterial Type Strains, Phase II (KMG-II): from individual species to whole genera.</title>
        <authorList>
            <person name="Goeker M."/>
        </authorList>
    </citation>
    <scope>NUCLEOTIDE SEQUENCE [LARGE SCALE GENOMIC DNA]</scope>
    <source>
        <strain evidence="7 8">ATCC BAA-252</strain>
    </source>
</reference>
<dbReference type="GO" id="GO:0005615">
    <property type="term" value="C:extracellular space"/>
    <property type="evidence" value="ECO:0007669"/>
    <property type="project" value="InterPro"/>
</dbReference>
<evidence type="ECO:0000256" key="1">
    <source>
        <dbReference type="ARBA" id="ARBA00001913"/>
    </source>
</evidence>
<dbReference type="InterPro" id="IPR013858">
    <property type="entry name" value="Peptidase_M10B_C"/>
</dbReference>
<evidence type="ECO:0000313" key="7">
    <source>
        <dbReference type="EMBL" id="TWI92761.1"/>
    </source>
</evidence>
<accession>A0A562TGN7</accession>
<protein>
    <submittedName>
        <fullName evidence="7">Peptidase M10/serralysin-like protein</fullName>
    </submittedName>
</protein>
<comment type="caution">
    <text evidence="7">The sequence shown here is derived from an EMBL/GenBank/DDBJ whole genome shotgun (WGS) entry which is preliminary data.</text>
</comment>
<comment type="subcellular location">
    <subcellularLocation>
        <location evidence="2">Secreted</location>
    </subcellularLocation>
</comment>
<dbReference type="EMBL" id="VLLF01000001">
    <property type="protein sequence ID" value="TWI92761.1"/>
    <property type="molecule type" value="Genomic_DNA"/>
</dbReference>
<sequence>MCKLCLSNQLSVSYEPNASPDKSGGDLTGASGNGVGVLDFPAVQLPLSDQAIAYSETTDAAASTGTIYSMSAGDTFEGSLSFGDSDWVRVELTAGTSYTLDLFGSGSNGVADTVLRLHNNSGDLVAFNDDGGSGLNSRLEFTVNTGGTYYINASAYRSLQTGDYTIALQEASGPTPPPGSSPLDALDWGGSRVATTNIEVYFARAGERFDGQTSQGWTQAQIDGAMASLNDLSESTNLTFSVTNNASSAEFKFVTSTLAGGAYAYMNPPNTGNPGVAVFNTNNMDLSNLGKGSLEYFVFQHEVGHGLGMSHPHDRGGGSNVMEGVSSPRGDLGDFNLNQGIYTMMSYNVGHAELYPVWPDTFGATAGPMAFDIALLQEKYGAKAANTGNDVYVLPDSNGAGTFYSAIWDTGGTDTIAYNGTGSANISLVAATLDYSSTGGGVLSYANGIRGGFTIANGVEIENATGGSGFDILQGNALANVLDGSGGNDILNGGLGNDLLLGGAGSDRFDFSNAGDIDVIADFEDTLDIIQILSGSNGFGATGFADLSLSETGSDVLVEYAGSQIVIQGTSLASIGSDDFVFV</sequence>
<evidence type="ECO:0000256" key="2">
    <source>
        <dbReference type="ARBA" id="ARBA00004613"/>
    </source>
</evidence>
<dbReference type="AlphaFoldDB" id="A0A562TGN7"/>
<dbReference type="GO" id="GO:0006508">
    <property type="term" value="P:proteolysis"/>
    <property type="evidence" value="ECO:0007669"/>
    <property type="project" value="InterPro"/>
</dbReference>
<evidence type="ECO:0000256" key="5">
    <source>
        <dbReference type="ARBA" id="ARBA00022737"/>
    </source>
</evidence>
<dbReference type="GO" id="GO:0008270">
    <property type="term" value="F:zinc ion binding"/>
    <property type="evidence" value="ECO:0007669"/>
    <property type="project" value="InterPro"/>
</dbReference>
<dbReference type="Pfam" id="PF00353">
    <property type="entry name" value="HemolysinCabind"/>
    <property type="match status" value="1"/>
</dbReference>
<comment type="cofactor">
    <cofactor evidence="1">
        <name>Ca(2+)</name>
        <dbReference type="ChEBI" id="CHEBI:29108"/>
    </cofactor>
</comment>
<dbReference type="GO" id="GO:0005509">
    <property type="term" value="F:calcium ion binding"/>
    <property type="evidence" value="ECO:0007669"/>
    <property type="project" value="InterPro"/>
</dbReference>
<keyword evidence="5" id="KW-0677">Repeat</keyword>
<dbReference type="InterPro" id="IPR007280">
    <property type="entry name" value="Peptidase_C_arc/bac"/>
</dbReference>
<dbReference type="InterPro" id="IPR001343">
    <property type="entry name" value="Hemolysn_Ca-bd"/>
</dbReference>
<dbReference type="Gene3D" id="3.40.390.10">
    <property type="entry name" value="Collagenase (Catalytic Domain)"/>
    <property type="match status" value="1"/>
</dbReference>
<name>A0A562TGN7_9HYPH</name>
<dbReference type="InterPro" id="IPR018511">
    <property type="entry name" value="Hemolysin-typ_Ca-bd_CS"/>
</dbReference>
<dbReference type="Pfam" id="PF04151">
    <property type="entry name" value="PPC"/>
    <property type="match status" value="1"/>
</dbReference>
<evidence type="ECO:0000256" key="3">
    <source>
        <dbReference type="ARBA" id="ARBA00009490"/>
    </source>
</evidence>
<dbReference type="PROSITE" id="PS00330">
    <property type="entry name" value="HEMOLYSIN_CALCIUM"/>
    <property type="match status" value="1"/>
</dbReference>
<dbReference type="SUPFAM" id="SSF89260">
    <property type="entry name" value="Collagen-binding domain"/>
    <property type="match status" value="1"/>
</dbReference>
<gene>
    <name evidence="7" type="ORF">JM93_00307</name>
</gene>